<feature type="compositionally biased region" description="Low complexity" evidence="1">
    <location>
        <begin position="129"/>
        <end position="143"/>
    </location>
</feature>
<evidence type="ECO:0000313" key="3">
    <source>
        <dbReference type="EMBL" id="MCC2031990.1"/>
    </source>
</evidence>
<evidence type="ECO:0000256" key="1">
    <source>
        <dbReference type="SAM" id="MobiDB-lite"/>
    </source>
</evidence>
<keyword evidence="2" id="KW-0472">Membrane</keyword>
<dbReference type="RefSeq" id="WP_229383915.1">
    <property type="nucleotide sequence ID" value="NZ_JAGTTN010000002.1"/>
</dbReference>
<sequence length="149" mass="15064">MSTRPRLVRSIPFWGLVAVSLGTIAGGAYVLNGTLGTMTTTLTDGTATGVDVYVGQSVAQLGAILVGAGVIGLLLALGVAAAATLRPHPPVEVVEPIDWEGEAETVADDTTAAPAHGYEQGLGYTAAVDTASETTETTAPAEPKTTESR</sequence>
<dbReference type="EMBL" id="JAGTTN010000002">
    <property type="protein sequence ID" value="MCC2031990.1"/>
    <property type="molecule type" value="Genomic_DNA"/>
</dbReference>
<protein>
    <submittedName>
        <fullName evidence="3">Dinucleotide-utilizing enzyme</fullName>
    </submittedName>
</protein>
<proteinExistence type="predicted"/>
<reference evidence="3" key="1">
    <citation type="submission" date="2021-04" db="EMBL/GenBank/DDBJ databases">
        <title>Microbacterium tenobrionis sp. nov. and Microbacterium allomyrinae sp. nov., isolated from larvae of Tenobrio molitor and Allomyrina dichotoma, respectively.</title>
        <authorList>
            <person name="Lee S.D."/>
        </authorList>
    </citation>
    <scope>NUCLEOTIDE SEQUENCE</scope>
    <source>
        <strain evidence="3">BWT-G7</strain>
    </source>
</reference>
<keyword evidence="2" id="KW-1133">Transmembrane helix</keyword>
<organism evidence="3 4">
    <name type="scientific">Microbacterium allomyrinae</name>
    <dbReference type="NCBI Taxonomy" id="2830666"/>
    <lineage>
        <taxon>Bacteria</taxon>
        <taxon>Bacillati</taxon>
        <taxon>Actinomycetota</taxon>
        <taxon>Actinomycetes</taxon>
        <taxon>Micrococcales</taxon>
        <taxon>Microbacteriaceae</taxon>
        <taxon>Microbacterium</taxon>
    </lineage>
</organism>
<keyword evidence="2" id="KW-0812">Transmembrane</keyword>
<name>A0A9X1LU31_9MICO</name>
<feature type="transmembrane region" description="Helical" evidence="2">
    <location>
        <begin position="61"/>
        <end position="83"/>
    </location>
</feature>
<gene>
    <name evidence="3" type="ORF">KEC57_07295</name>
</gene>
<evidence type="ECO:0000256" key="2">
    <source>
        <dbReference type="SAM" id="Phobius"/>
    </source>
</evidence>
<feature type="transmembrane region" description="Helical" evidence="2">
    <location>
        <begin position="12"/>
        <end position="31"/>
    </location>
</feature>
<feature type="region of interest" description="Disordered" evidence="1">
    <location>
        <begin position="129"/>
        <end position="149"/>
    </location>
</feature>
<dbReference type="AlphaFoldDB" id="A0A9X1LU31"/>
<comment type="caution">
    <text evidence="3">The sequence shown here is derived from an EMBL/GenBank/DDBJ whole genome shotgun (WGS) entry which is preliminary data.</text>
</comment>
<accession>A0A9X1LU31</accession>
<dbReference type="Proteomes" id="UP001139354">
    <property type="component" value="Unassembled WGS sequence"/>
</dbReference>
<evidence type="ECO:0000313" key="4">
    <source>
        <dbReference type="Proteomes" id="UP001139354"/>
    </source>
</evidence>
<keyword evidence="4" id="KW-1185">Reference proteome</keyword>